<evidence type="ECO:0000256" key="1">
    <source>
        <dbReference type="ARBA" id="ARBA00022723"/>
    </source>
</evidence>
<dbReference type="InterPro" id="IPR005123">
    <property type="entry name" value="Oxoglu/Fe-dep_dioxygenase_dom"/>
</dbReference>
<dbReference type="EMBL" id="NKQK01000012">
    <property type="protein sequence ID" value="PSS16123.1"/>
    <property type="molecule type" value="Genomic_DNA"/>
</dbReference>
<evidence type="ECO:0000256" key="5">
    <source>
        <dbReference type="ARBA" id="ARBA00076740"/>
    </source>
</evidence>
<evidence type="ECO:0000313" key="8">
    <source>
        <dbReference type="EMBL" id="PSS16123.1"/>
    </source>
</evidence>
<dbReference type="Proteomes" id="UP000241394">
    <property type="component" value="Chromosome LG12"/>
</dbReference>
<keyword evidence="2 6" id="KW-0408">Iron</keyword>
<comment type="similarity">
    <text evidence="6">Belongs to the iron/ascorbate-dependent oxidoreductase family.</text>
</comment>
<keyword evidence="1 6" id="KW-0479">Metal-binding</keyword>
<feature type="domain" description="Fe2OG dioxygenase" evidence="7">
    <location>
        <begin position="152"/>
        <end position="254"/>
    </location>
</feature>
<dbReference type="FunFam" id="2.60.120.330:FF:000017">
    <property type="entry name" value="2-oxoglutarate-dependent dioxygenase DAO"/>
    <property type="match status" value="1"/>
</dbReference>
<dbReference type="Gramene" id="PSS16123">
    <property type="protein sequence ID" value="PSS16123"/>
    <property type="gene ID" value="CEY00_Acc13622"/>
</dbReference>
<dbReference type="InterPro" id="IPR050231">
    <property type="entry name" value="Iron_ascorbate_oxido_reductase"/>
</dbReference>
<evidence type="ECO:0000313" key="9">
    <source>
        <dbReference type="Proteomes" id="UP000241394"/>
    </source>
</evidence>
<evidence type="ECO:0000256" key="2">
    <source>
        <dbReference type="ARBA" id="ARBA00023004"/>
    </source>
</evidence>
<comment type="caution">
    <text evidence="8">The sequence shown here is derived from an EMBL/GenBank/DDBJ whole genome shotgun (WGS) entry which is preliminary data.</text>
</comment>
<dbReference type="InParanoid" id="A0A2R6QWI9"/>
<dbReference type="OrthoDB" id="288590at2759"/>
<protein>
    <recommendedName>
        <fullName evidence="4">2-oxoglutarate-dependent dioxygenase DAO</fullName>
    </recommendedName>
    <alternativeName>
        <fullName evidence="5">Protein DIOXYGENASE FOR AUXIN OXIDATION</fullName>
    </alternativeName>
</protein>
<keyword evidence="9" id="KW-1185">Reference proteome</keyword>
<dbReference type="PROSITE" id="PS51471">
    <property type="entry name" value="FE2OG_OXY"/>
    <property type="match status" value="1"/>
</dbReference>
<dbReference type="Pfam" id="PF14226">
    <property type="entry name" value="DIOX_N"/>
    <property type="match status" value="1"/>
</dbReference>
<proteinExistence type="inferred from homology"/>
<dbReference type="InterPro" id="IPR026992">
    <property type="entry name" value="DIOX_N"/>
</dbReference>
<name>A0A2R6QWI9_ACTCC</name>
<evidence type="ECO:0000256" key="3">
    <source>
        <dbReference type="ARBA" id="ARBA00054658"/>
    </source>
</evidence>
<dbReference type="InterPro" id="IPR027443">
    <property type="entry name" value="IPNS-like_sf"/>
</dbReference>
<dbReference type="SUPFAM" id="SSF51197">
    <property type="entry name" value="Clavaminate synthase-like"/>
    <property type="match status" value="1"/>
</dbReference>
<dbReference type="OMA" id="EITQVIM"/>
<dbReference type="STRING" id="1590841.A0A2R6QWI9"/>
<evidence type="ECO:0000256" key="4">
    <source>
        <dbReference type="ARBA" id="ARBA00074102"/>
    </source>
</evidence>
<dbReference type="PANTHER" id="PTHR47990">
    <property type="entry name" value="2-OXOGLUTARATE (2OG) AND FE(II)-DEPENDENT OXYGENASE SUPERFAMILY PROTEIN-RELATED"/>
    <property type="match status" value="1"/>
</dbReference>
<reference evidence="8 9" key="1">
    <citation type="submission" date="2017-07" db="EMBL/GenBank/DDBJ databases">
        <title>An improved, manually edited Actinidia chinensis var. chinensis (kiwifruit) genome highlights the challenges associated with draft genomes and gene prediction in plants.</title>
        <authorList>
            <person name="Pilkington S."/>
            <person name="Crowhurst R."/>
            <person name="Hilario E."/>
            <person name="Nardozza S."/>
            <person name="Fraser L."/>
            <person name="Peng Y."/>
            <person name="Gunaseelan K."/>
            <person name="Simpson R."/>
            <person name="Tahir J."/>
            <person name="Deroles S."/>
            <person name="Templeton K."/>
            <person name="Luo Z."/>
            <person name="Davy M."/>
            <person name="Cheng C."/>
            <person name="Mcneilage M."/>
            <person name="Scaglione D."/>
            <person name="Liu Y."/>
            <person name="Zhang Q."/>
            <person name="Datson P."/>
            <person name="De Silva N."/>
            <person name="Gardiner S."/>
            <person name="Bassett H."/>
            <person name="Chagne D."/>
            <person name="Mccallum J."/>
            <person name="Dzierzon H."/>
            <person name="Deng C."/>
            <person name="Wang Y.-Y."/>
            <person name="Barron N."/>
            <person name="Manako K."/>
            <person name="Bowen J."/>
            <person name="Foster T."/>
            <person name="Erridge Z."/>
            <person name="Tiffin H."/>
            <person name="Waite C."/>
            <person name="Davies K."/>
            <person name="Grierson E."/>
            <person name="Laing W."/>
            <person name="Kirk R."/>
            <person name="Chen X."/>
            <person name="Wood M."/>
            <person name="Montefiori M."/>
            <person name="Brummell D."/>
            <person name="Schwinn K."/>
            <person name="Catanach A."/>
            <person name="Fullerton C."/>
            <person name="Li D."/>
            <person name="Meiyalaghan S."/>
            <person name="Nieuwenhuizen N."/>
            <person name="Read N."/>
            <person name="Prakash R."/>
            <person name="Hunter D."/>
            <person name="Zhang H."/>
            <person name="Mckenzie M."/>
            <person name="Knabel M."/>
            <person name="Harris A."/>
            <person name="Allan A."/>
            <person name="Chen A."/>
            <person name="Janssen B."/>
            <person name="Plunkett B."/>
            <person name="Dwamena C."/>
            <person name="Voogd C."/>
            <person name="Leif D."/>
            <person name="Lafferty D."/>
            <person name="Souleyre E."/>
            <person name="Varkonyi-Gasic E."/>
            <person name="Gambi F."/>
            <person name="Hanley J."/>
            <person name="Yao J.-L."/>
            <person name="Cheung J."/>
            <person name="David K."/>
            <person name="Warren B."/>
            <person name="Marsh K."/>
            <person name="Snowden K."/>
            <person name="Lin-Wang K."/>
            <person name="Brian L."/>
            <person name="Martinez-Sanchez M."/>
            <person name="Wang M."/>
            <person name="Ileperuma N."/>
            <person name="Macnee N."/>
            <person name="Campin R."/>
            <person name="Mcatee P."/>
            <person name="Drummond R."/>
            <person name="Espley R."/>
            <person name="Ireland H."/>
            <person name="Wu R."/>
            <person name="Atkinson R."/>
            <person name="Karunairetnam S."/>
            <person name="Bulley S."/>
            <person name="Chunkath S."/>
            <person name="Hanley Z."/>
            <person name="Storey R."/>
            <person name="Thrimawithana A."/>
            <person name="Thomson S."/>
            <person name="David C."/>
            <person name="Testolin R."/>
        </authorList>
    </citation>
    <scope>NUCLEOTIDE SEQUENCE [LARGE SCALE GENOMIC DNA]</scope>
    <source>
        <strain evidence="9">cv. Red5</strain>
        <tissue evidence="8">Young leaf</tissue>
    </source>
</reference>
<dbReference type="Pfam" id="PF03171">
    <property type="entry name" value="2OG-FeII_Oxy"/>
    <property type="match status" value="1"/>
</dbReference>
<organism evidence="8 9">
    <name type="scientific">Actinidia chinensis var. chinensis</name>
    <name type="common">Chinese soft-hair kiwi</name>
    <dbReference type="NCBI Taxonomy" id="1590841"/>
    <lineage>
        <taxon>Eukaryota</taxon>
        <taxon>Viridiplantae</taxon>
        <taxon>Streptophyta</taxon>
        <taxon>Embryophyta</taxon>
        <taxon>Tracheophyta</taxon>
        <taxon>Spermatophyta</taxon>
        <taxon>Magnoliopsida</taxon>
        <taxon>eudicotyledons</taxon>
        <taxon>Gunneridae</taxon>
        <taxon>Pentapetalae</taxon>
        <taxon>asterids</taxon>
        <taxon>Ericales</taxon>
        <taxon>Actinidiaceae</taxon>
        <taxon>Actinidia</taxon>
    </lineage>
</organism>
<dbReference type="InterPro" id="IPR044861">
    <property type="entry name" value="IPNS-like_FE2OG_OXY"/>
</dbReference>
<evidence type="ECO:0000259" key="7">
    <source>
        <dbReference type="PROSITE" id="PS51471"/>
    </source>
</evidence>
<dbReference type="GO" id="GO:0046872">
    <property type="term" value="F:metal ion binding"/>
    <property type="evidence" value="ECO:0007669"/>
    <property type="project" value="UniProtKB-KW"/>
</dbReference>
<gene>
    <name evidence="8" type="ORF">CEY00_Acc13622</name>
</gene>
<dbReference type="AlphaFoldDB" id="A0A2R6QWI9"/>
<accession>A0A2R6QWI9</accession>
<dbReference type="GO" id="GO:0051213">
    <property type="term" value="F:dioxygenase activity"/>
    <property type="evidence" value="ECO:0007669"/>
    <property type="project" value="UniProtKB-KW"/>
</dbReference>
<reference evidence="9" key="2">
    <citation type="journal article" date="2018" name="BMC Genomics">
        <title>A manually annotated Actinidia chinensis var. chinensis (kiwifruit) genome highlights the challenges associated with draft genomes and gene prediction in plants.</title>
        <authorList>
            <person name="Pilkington S.M."/>
            <person name="Crowhurst R."/>
            <person name="Hilario E."/>
            <person name="Nardozza S."/>
            <person name="Fraser L."/>
            <person name="Peng Y."/>
            <person name="Gunaseelan K."/>
            <person name="Simpson R."/>
            <person name="Tahir J."/>
            <person name="Deroles S.C."/>
            <person name="Templeton K."/>
            <person name="Luo Z."/>
            <person name="Davy M."/>
            <person name="Cheng C."/>
            <person name="McNeilage M."/>
            <person name="Scaglione D."/>
            <person name="Liu Y."/>
            <person name="Zhang Q."/>
            <person name="Datson P."/>
            <person name="De Silva N."/>
            <person name="Gardiner S.E."/>
            <person name="Bassett H."/>
            <person name="Chagne D."/>
            <person name="McCallum J."/>
            <person name="Dzierzon H."/>
            <person name="Deng C."/>
            <person name="Wang Y.Y."/>
            <person name="Barron L."/>
            <person name="Manako K."/>
            <person name="Bowen J."/>
            <person name="Foster T.M."/>
            <person name="Erridge Z.A."/>
            <person name="Tiffin H."/>
            <person name="Waite C.N."/>
            <person name="Davies K.M."/>
            <person name="Grierson E.P."/>
            <person name="Laing W.A."/>
            <person name="Kirk R."/>
            <person name="Chen X."/>
            <person name="Wood M."/>
            <person name="Montefiori M."/>
            <person name="Brummell D.A."/>
            <person name="Schwinn K.E."/>
            <person name="Catanach A."/>
            <person name="Fullerton C."/>
            <person name="Li D."/>
            <person name="Meiyalaghan S."/>
            <person name="Nieuwenhuizen N."/>
            <person name="Read N."/>
            <person name="Prakash R."/>
            <person name="Hunter D."/>
            <person name="Zhang H."/>
            <person name="McKenzie M."/>
            <person name="Knabel M."/>
            <person name="Harris A."/>
            <person name="Allan A.C."/>
            <person name="Gleave A."/>
            <person name="Chen A."/>
            <person name="Janssen B.J."/>
            <person name="Plunkett B."/>
            <person name="Ampomah-Dwamena C."/>
            <person name="Voogd C."/>
            <person name="Leif D."/>
            <person name="Lafferty D."/>
            <person name="Souleyre E.J.F."/>
            <person name="Varkonyi-Gasic E."/>
            <person name="Gambi F."/>
            <person name="Hanley J."/>
            <person name="Yao J.L."/>
            <person name="Cheung J."/>
            <person name="David K.M."/>
            <person name="Warren B."/>
            <person name="Marsh K."/>
            <person name="Snowden K.C."/>
            <person name="Lin-Wang K."/>
            <person name="Brian L."/>
            <person name="Martinez-Sanchez M."/>
            <person name="Wang M."/>
            <person name="Ileperuma N."/>
            <person name="Macnee N."/>
            <person name="Campin R."/>
            <person name="McAtee P."/>
            <person name="Drummond R.S.M."/>
            <person name="Espley R.V."/>
            <person name="Ireland H.S."/>
            <person name="Wu R."/>
            <person name="Atkinson R.G."/>
            <person name="Karunairetnam S."/>
            <person name="Bulley S."/>
            <person name="Chunkath S."/>
            <person name="Hanley Z."/>
            <person name="Storey R."/>
            <person name="Thrimawithana A.H."/>
            <person name="Thomson S."/>
            <person name="David C."/>
            <person name="Testolin R."/>
            <person name="Huang H."/>
            <person name="Hellens R.P."/>
            <person name="Schaffer R.J."/>
        </authorList>
    </citation>
    <scope>NUCLEOTIDE SEQUENCE [LARGE SCALE GENOMIC DNA]</scope>
    <source>
        <strain evidence="9">cv. Red5</strain>
    </source>
</reference>
<dbReference type="Gene3D" id="2.60.120.330">
    <property type="entry name" value="B-lactam Antibiotic, Isopenicillin N Synthase, Chain"/>
    <property type="match status" value="1"/>
</dbReference>
<comment type="function">
    <text evidence="3">2-oxoglutarate-dependent dioxygenase essential for auxin catabolism and maintenance of auxin homeostasis in reproductive organs. Catalyzes the irreversible oxidation of indole-3-acetic acid (IAA) to the biologically inactive 2-oxoindole-3-acetic acid (OxIAA).</text>
</comment>
<dbReference type="GO" id="GO:0016705">
    <property type="term" value="F:oxidoreductase activity, acting on paired donors, with incorporation or reduction of molecular oxygen"/>
    <property type="evidence" value="ECO:0007669"/>
    <property type="project" value="UniProtKB-ARBA"/>
</dbReference>
<keyword evidence="6" id="KW-0560">Oxidoreductase</keyword>
<sequence>MVIQNMGMGGCIPVIDMKDFAGQSEKLMEACRELGCFRIINHNIPESLMMEMKVVSRSLLDLPVEVKLRNSDPVEGKGYTSPHKASAVFEGLGCYDMTAPGALDNFFHQLGACPQQREIISKYSKAIHELGVDLGRKVLKGLGLSGDLFDGWPCQLRLNKYNYTPQFIGLTGAVLHTDPGFLTVLQDDEIIGGLEAVDKKTGEYIPVDPMPGSLVVNLGDLAVLWSNGRLSSVKHRVQCYEGTERVSVAMFVLGPKDRAVAAPNELVDSEHPRLFNSVKFDDYRMLRITTSSPTGGALELLRIKS</sequence>
<evidence type="ECO:0000256" key="6">
    <source>
        <dbReference type="RuleBase" id="RU003682"/>
    </source>
</evidence>
<keyword evidence="8" id="KW-0223">Dioxygenase</keyword>